<proteinExistence type="inferred from homology"/>
<evidence type="ECO:0000313" key="5">
    <source>
        <dbReference type="EMBL" id="OCF38065.1"/>
    </source>
</evidence>
<dbReference type="GO" id="GO:0006406">
    <property type="term" value="P:mRNA export from nucleus"/>
    <property type="evidence" value="ECO:0007669"/>
    <property type="project" value="TreeGrafter"/>
</dbReference>
<evidence type="ECO:0008006" key="7">
    <source>
        <dbReference type="Google" id="ProtNLM"/>
    </source>
</evidence>
<sequence length="263" mass="28487">MVLPRRIDEPSPLDPLILLPIPDTLPTSPQGDLDPLLTTLLSQIDAQTQHQDDRSAGTGPGAGKVPITALTASIRAINRKSQILLNAARGSVAQERDALDQSDSVLRGVEYERERVREEIERCKDYVPEYEALELPDAESFLSQAGESVLSSLPSQESDEYEQALMIARLESELEEITKREVLVAQLTQDRDALIKAKKEIKIKFDAVDVHLAGFTRSANAVASKLKDVADLPIPAPTSSSMQASSSTSEIPPSPLPASSPTA</sequence>
<dbReference type="Pfam" id="PF09766">
    <property type="entry name" value="FmiP_Thoc5"/>
    <property type="match status" value="1"/>
</dbReference>
<dbReference type="PANTHER" id="PTHR13375:SF3">
    <property type="entry name" value="THO COMPLEX SUBUNIT 5 HOMOLOG"/>
    <property type="match status" value="1"/>
</dbReference>
<feature type="compositionally biased region" description="Pro residues" evidence="4">
    <location>
        <begin position="252"/>
        <end position="263"/>
    </location>
</feature>
<dbReference type="STRING" id="1296120.A0A1B9H468"/>
<reference evidence="6" key="2">
    <citation type="submission" date="2013-12" db="EMBL/GenBank/DDBJ databases">
        <title>Evolution of pathogenesis and genome organization in the Tremellales.</title>
        <authorList>
            <person name="Cuomo C."/>
            <person name="Litvintseva A."/>
            <person name="Heitman J."/>
            <person name="Chen Y."/>
            <person name="Sun S."/>
            <person name="Springer D."/>
            <person name="Dromer F."/>
            <person name="Young S."/>
            <person name="Zeng Q."/>
            <person name="Chapman S."/>
            <person name="Gujja S."/>
            <person name="Saif S."/>
            <person name="Birren B."/>
        </authorList>
    </citation>
    <scope>NUCLEOTIDE SEQUENCE [LARGE SCALE GENOMIC DNA]</scope>
    <source>
        <strain evidence="6">BCC8398</strain>
    </source>
</reference>
<dbReference type="EMBL" id="KI669492">
    <property type="protein sequence ID" value="OCF38065.1"/>
    <property type="molecule type" value="Genomic_DNA"/>
</dbReference>
<protein>
    <recommendedName>
        <fullName evidence="7">THO complex subunit 5</fullName>
    </recommendedName>
</protein>
<comment type="subcellular location">
    <subcellularLocation>
        <location evidence="1">Nucleus</location>
    </subcellularLocation>
</comment>
<dbReference type="OrthoDB" id="20582at2759"/>
<keyword evidence="3" id="KW-0539">Nucleus</keyword>
<feature type="compositionally biased region" description="Low complexity" evidence="4">
    <location>
        <begin position="237"/>
        <end position="249"/>
    </location>
</feature>
<evidence type="ECO:0000256" key="1">
    <source>
        <dbReference type="ARBA" id="ARBA00004123"/>
    </source>
</evidence>
<comment type="similarity">
    <text evidence="2">Belongs to the THOC5 family.</text>
</comment>
<dbReference type="AlphaFoldDB" id="A0A1B9H468"/>
<organism evidence="5 6">
    <name type="scientific">Kwoniella heveanensis BCC8398</name>
    <dbReference type="NCBI Taxonomy" id="1296120"/>
    <lineage>
        <taxon>Eukaryota</taxon>
        <taxon>Fungi</taxon>
        <taxon>Dikarya</taxon>
        <taxon>Basidiomycota</taxon>
        <taxon>Agaricomycotina</taxon>
        <taxon>Tremellomycetes</taxon>
        <taxon>Tremellales</taxon>
        <taxon>Cryptococcaceae</taxon>
        <taxon>Kwoniella</taxon>
    </lineage>
</organism>
<name>A0A1B9H468_9TREE</name>
<keyword evidence="6" id="KW-1185">Reference proteome</keyword>
<dbReference type="Proteomes" id="UP000092666">
    <property type="component" value="Unassembled WGS sequence"/>
</dbReference>
<evidence type="ECO:0000256" key="4">
    <source>
        <dbReference type="SAM" id="MobiDB-lite"/>
    </source>
</evidence>
<evidence type="ECO:0000256" key="2">
    <source>
        <dbReference type="ARBA" id="ARBA00008044"/>
    </source>
</evidence>
<feature type="region of interest" description="Disordered" evidence="4">
    <location>
        <begin position="233"/>
        <end position="263"/>
    </location>
</feature>
<dbReference type="GO" id="GO:0003729">
    <property type="term" value="F:mRNA binding"/>
    <property type="evidence" value="ECO:0007669"/>
    <property type="project" value="TreeGrafter"/>
</dbReference>
<gene>
    <name evidence="5" type="ORF">I316_00289</name>
</gene>
<evidence type="ECO:0000313" key="6">
    <source>
        <dbReference type="Proteomes" id="UP000092666"/>
    </source>
</evidence>
<dbReference type="PANTHER" id="PTHR13375">
    <property type="entry name" value="FMS INTERACTING PROTEIN"/>
    <property type="match status" value="1"/>
</dbReference>
<reference evidence="5 6" key="1">
    <citation type="submission" date="2013-07" db="EMBL/GenBank/DDBJ databases">
        <title>The Genome Sequence of Cryptococcus heveanensis BCC8398.</title>
        <authorList>
            <consortium name="The Broad Institute Genome Sequencing Platform"/>
            <person name="Cuomo C."/>
            <person name="Litvintseva A."/>
            <person name="Chen Y."/>
            <person name="Heitman J."/>
            <person name="Sun S."/>
            <person name="Springer D."/>
            <person name="Dromer F."/>
            <person name="Young S.K."/>
            <person name="Zeng Q."/>
            <person name="Gargeya S."/>
            <person name="Fitzgerald M."/>
            <person name="Abouelleil A."/>
            <person name="Alvarado L."/>
            <person name="Berlin A.M."/>
            <person name="Chapman S.B."/>
            <person name="Dewar J."/>
            <person name="Goldberg J."/>
            <person name="Griggs A."/>
            <person name="Gujja S."/>
            <person name="Hansen M."/>
            <person name="Howarth C."/>
            <person name="Imamovic A."/>
            <person name="Larimer J."/>
            <person name="McCowan C."/>
            <person name="Murphy C."/>
            <person name="Pearson M."/>
            <person name="Priest M."/>
            <person name="Roberts A."/>
            <person name="Saif S."/>
            <person name="Shea T."/>
            <person name="Sykes S."/>
            <person name="Wortman J."/>
            <person name="Nusbaum C."/>
            <person name="Birren B."/>
        </authorList>
    </citation>
    <scope>NUCLEOTIDE SEQUENCE [LARGE SCALE GENOMIC DNA]</scope>
    <source>
        <strain evidence="5 6">BCC8398</strain>
    </source>
</reference>
<accession>A0A1B9H468</accession>
<evidence type="ECO:0000256" key="3">
    <source>
        <dbReference type="ARBA" id="ARBA00023242"/>
    </source>
</evidence>
<dbReference type="GO" id="GO:0000445">
    <property type="term" value="C:THO complex part of transcription export complex"/>
    <property type="evidence" value="ECO:0007669"/>
    <property type="project" value="TreeGrafter"/>
</dbReference>
<dbReference type="InterPro" id="IPR019163">
    <property type="entry name" value="THO_Thoc5"/>
</dbReference>